<evidence type="ECO:0008006" key="10">
    <source>
        <dbReference type="Google" id="ProtNLM"/>
    </source>
</evidence>
<name>A0A1F7RVU7_9BACT</name>
<dbReference type="InterPro" id="IPR050090">
    <property type="entry name" value="Tyrosine_recombinase_XerCD"/>
</dbReference>
<dbReference type="PANTHER" id="PTHR30349:SF41">
    <property type="entry name" value="INTEGRASE_RECOMBINASE PROTEIN MJ0367-RELATED"/>
    <property type="match status" value="1"/>
</dbReference>
<evidence type="ECO:0000256" key="5">
    <source>
        <dbReference type="PROSITE-ProRule" id="PRU01248"/>
    </source>
</evidence>
<evidence type="ECO:0000313" key="8">
    <source>
        <dbReference type="EMBL" id="OGL45699.1"/>
    </source>
</evidence>
<dbReference type="InterPro" id="IPR044068">
    <property type="entry name" value="CB"/>
</dbReference>
<dbReference type="Pfam" id="PF02899">
    <property type="entry name" value="Phage_int_SAM_1"/>
    <property type="match status" value="1"/>
</dbReference>
<evidence type="ECO:0000256" key="2">
    <source>
        <dbReference type="ARBA" id="ARBA00022908"/>
    </source>
</evidence>
<dbReference type="PROSITE" id="PS51898">
    <property type="entry name" value="TYR_RECOMBINASE"/>
    <property type="match status" value="1"/>
</dbReference>
<dbReference type="AlphaFoldDB" id="A0A1F7RVU7"/>
<evidence type="ECO:0000259" key="6">
    <source>
        <dbReference type="PROSITE" id="PS51898"/>
    </source>
</evidence>
<evidence type="ECO:0000256" key="3">
    <source>
        <dbReference type="ARBA" id="ARBA00023125"/>
    </source>
</evidence>
<dbReference type="Gene3D" id="1.10.150.130">
    <property type="match status" value="1"/>
</dbReference>
<dbReference type="InterPro" id="IPR004107">
    <property type="entry name" value="Integrase_SAM-like_N"/>
</dbReference>
<proteinExistence type="inferred from homology"/>
<feature type="domain" description="Core-binding (CB)" evidence="7">
    <location>
        <begin position="91"/>
        <end position="175"/>
    </location>
</feature>
<dbReference type="GO" id="GO:0003677">
    <property type="term" value="F:DNA binding"/>
    <property type="evidence" value="ECO:0007669"/>
    <property type="project" value="UniProtKB-UniRule"/>
</dbReference>
<dbReference type="InterPro" id="IPR002104">
    <property type="entry name" value="Integrase_catalytic"/>
</dbReference>
<dbReference type="EMBL" id="MGDE01000120">
    <property type="protein sequence ID" value="OGL45699.1"/>
    <property type="molecule type" value="Genomic_DNA"/>
</dbReference>
<comment type="caution">
    <text evidence="8">The sequence shown here is derived from an EMBL/GenBank/DDBJ whole genome shotgun (WGS) entry which is preliminary data.</text>
</comment>
<gene>
    <name evidence="8" type="ORF">A2W05_05635</name>
</gene>
<dbReference type="PROSITE" id="PS51900">
    <property type="entry name" value="CB"/>
    <property type="match status" value="1"/>
</dbReference>
<keyword evidence="4" id="KW-0233">DNA recombination</keyword>
<dbReference type="SUPFAM" id="SSF56349">
    <property type="entry name" value="DNA breaking-rejoining enzymes"/>
    <property type="match status" value="1"/>
</dbReference>
<protein>
    <recommendedName>
        <fullName evidence="10">Integrase</fullName>
    </recommendedName>
</protein>
<evidence type="ECO:0000313" key="9">
    <source>
        <dbReference type="Proteomes" id="UP000178797"/>
    </source>
</evidence>
<dbReference type="GO" id="GO:0006310">
    <property type="term" value="P:DNA recombination"/>
    <property type="evidence" value="ECO:0007669"/>
    <property type="project" value="UniProtKB-KW"/>
</dbReference>
<evidence type="ECO:0000256" key="4">
    <source>
        <dbReference type="ARBA" id="ARBA00023172"/>
    </source>
</evidence>
<keyword evidence="3 5" id="KW-0238">DNA-binding</keyword>
<keyword evidence="2" id="KW-0229">DNA integration</keyword>
<dbReference type="Proteomes" id="UP000178797">
    <property type="component" value="Unassembled WGS sequence"/>
</dbReference>
<dbReference type="InterPro" id="IPR013762">
    <property type="entry name" value="Integrase-like_cat_sf"/>
</dbReference>
<dbReference type="PANTHER" id="PTHR30349">
    <property type="entry name" value="PHAGE INTEGRASE-RELATED"/>
    <property type="match status" value="1"/>
</dbReference>
<evidence type="ECO:0000259" key="7">
    <source>
        <dbReference type="PROSITE" id="PS51900"/>
    </source>
</evidence>
<organism evidence="8 9">
    <name type="scientific">Candidatus Schekmanbacteria bacterium RBG_16_38_10</name>
    <dbReference type="NCBI Taxonomy" id="1817879"/>
    <lineage>
        <taxon>Bacteria</taxon>
        <taxon>Candidatus Schekmaniibacteriota</taxon>
    </lineage>
</organism>
<dbReference type="Gene3D" id="1.10.443.10">
    <property type="entry name" value="Intergrase catalytic core"/>
    <property type="match status" value="1"/>
</dbReference>
<sequence length="383" mass="44385">MLEQAINDYLLRLVSKGYAHSGFTVYERILNRFLSFVTCRKIPRDAMFTIETLNAFQKEDGYYRASTIIRGFSNYLYKQNKIDQPIQKQMDELPQIYKEFLTYYKMSRQIHPGVMLNYRRTLSAFNDYLIKQKIDLNVIDIGQVDAFLAEYCAPLALSSRKTKFACLRGFLRYLHQECKMLRRDLAPLLVGAPQFDQTKPPKFLRPQEMQKLFANLKLSSPKELRDNAMIHLAYTLGLRPKEISSISLDDISFSQGEITLPYRKSYNPIKLPLPENTIKAIAAYIVGGRPESSERSLFLKIRAPHIPISANTVSMDIKACMRNANLASTAYWLRHTYAQNLLEQGASIFDIKQMLGHDSIQSSKRYLHIHVKLMREVLFNEKI</sequence>
<dbReference type="GO" id="GO:0015074">
    <property type="term" value="P:DNA integration"/>
    <property type="evidence" value="ECO:0007669"/>
    <property type="project" value="UniProtKB-KW"/>
</dbReference>
<evidence type="ECO:0000256" key="1">
    <source>
        <dbReference type="ARBA" id="ARBA00008857"/>
    </source>
</evidence>
<dbReference type="Pfam" id="PF00589">
    <property type="entry name" value="Phage_integrase"/>
    <property type="match status" value="1"/>
</dbReference>
<feature type="domain" description="Tyr recombinase" evidence="6">
    <location>
        <begin position="199"/>
        <end position="379"/>
    </location>
</feature>
<accession>A0A1F7RVU7</accession>
<reference evidence="8 9" key="1">
    <citation type="journal article" date="2016" name="Nat. Commun.">
        <title>Thousands of microbial genomes shed light on interconnected biogeochemical processes in an aquifer system.</title>
        <authorList>
            <person name="Anantharaman K."/>
            <person name="Brown C.T."/>
            <person name="Hug L.A."/>
            <person name="Sharon I."/>
            <person name="Castelle C.J."/>
            <person name="Probst A.J."/>
            <person name="Thomas B.C."/>
            <person name="Singh A."/>
            <person name="Wilkins M.J."/>
            <person name="Karaoz U."/>
            <person name="Brodie E.L."/>
            <person name="Williams K.H."/>
            <person name="Hubbard S.S."/>
            <person name="Banfield J.F."/>
        </authorList>
    </citation>
    <scope>NUCLEOTIDE SEQUENCE [LARGE SCALE GENOMIC DNA]</scope>
</reference>
<dbReference type="InterPro" id="IPR010998">
    <property type="entry name" value="Integrase_recombinase_N"/>
</dbReference>
<dbReference type="InterPro" id="IPR011010">
    <property type="entry name" value="DNA_brk_join_enz"/>
</dbReference>
<comment type="similarity">
    <text evidence="1">Belongs to the 'phage' integrase family.</text>
</comment>